<name>A0AAJ5WTK6_9BACT</name>
<dbReference type="Proteomes" id="UP001220610">
    <property type="component" value="Chromosome"/>
</dbReference>
<sequence>MAKKKKIRMVSMDQDHAGISIARMSGELDSDRISEAVITPHRHDHYTCFLIERGTVDFALDFQPMRIDTTVLGVSCPGQVHQFLGAAGAEGWIFFFEPKWMHAQAREAIEERMGPAPMVAIDKATHDWFVQLFGLIAAALEENRTGNYLYPLTKALVDAFAFRVAGLIRHQEDEQIRQFSSRSVSITRKFRQLLNKNFLSVRKPSEYAALMNISSSHLNDTIKAVTGLPVTHFIQQELLAEAQRLLYYTDRSVKEVADQLGFEDHKYFSRFFGKLAGMSPVAFRKLHREGR</sequence>
<reference evidence="5" key="1">
    <citation type="submission" date="2023-03" db="EMBL/GenBank/DDBJ databases">
        <title>Andean soil-derived lignocellulolytic bacterial consortium as a source of novel taxa and putative plastic-active enzymes.</title>
        <authorList>
            <person name="Diaz-Garcia L."/>
            <person name="Chuvochina M."/>
            <person name="Feuerriegel G."/>
            <person name="Bunk B."/>
            <person name="Sproer C."/>
            <person name="Streit W.R."/>
            <person name="Rodriguez L.M."/>
            <person name="Overmann J."/>
            <person name="Jimenez D.J."/>
        </authorList>
    </citation>
    <scope>NUCLEOTIDE SEQUENCE</scope>
    <source>
        <strain evidence="5">MAG 7</strain>
    </source>
</reference>
<dbReference type="EMBL" id="CP119311">
    <property type="protein sequence ID" value="WEK36338.1"/>
    <property type="molecule type" value="Genomic_DNA"/>
</dbReference>
<keyword evidence="3" id="KW-0804">Transcription</keyword>
<protein>
    <submittedName>
        <fullName evidence="5">Helix-turn-helix domain-containing protein</fullName>
    </submittedName>
</protein>
<dbReference type="SUPFAM" id="SSF51215">
    <property type="entry name" value="Regulatory protein AraC"/>
    <property type="match status" value="1"/>
</dbReference>
<organism evidence="5 6">
    <name type="scientific">Candidatus Pseudobacter hemicellulosilyticus</name>
    <dbReference type="NCBI Taxonomy" id="3121375"/>
    <lineage>
        <taxon>Bacteria</taxon>
        <taxon>Pseudomonadati</taxon>
        <taxon>Bacteroidota</taxon>
        <taxon>Chitinophagia</taxon>
        <taxon>Chitinophagales</taxon>
        <taxon>Chitinophagaceae</taxon>
        <taxon>Pseudobacter</taxon>
    </lineage>
</organism>
<evidence type="ECO:0000313" key="5">
    <source>
        <dbReference type="EMBL" id="WEK36338.1"/>
    </source>
</evidence>
<dbReference type="AlphaFoldDB" id="A0AAJ5WTK6"/>
<dbReference type="InterPro" id="IPR037923">
    <property type="entry name" value="HTH-like"/>
</dbReference>
<dbReference type="InterPro" id="IPR018060">
    <property type="entry name" value="HTH_AraC"/>
</dbReference>
<proteinExistence type="predicted"/>
<evidence type="ECO:0000259" key="4">
    <source>
        <dbReference type="SMART" id="SM00342"/>
    </source>
</evidence>
<evidence type="ECO:0000313" key="6">
    <source>
        <dbReference type="Proteomes" id="UP001220610"/>
    </source>
</evidence>
<accession>A0AAJ5WTK6</accession>
<keyword evidence="2" id="KW-0238">DNA-binding</keyword>
<feature type="domain" description="HTH araC/xylS-type" evidence="4">
    <location>
        <begin position="201"/>
        <end position="284"/>
    </location>
</feature>
<evidence type="ECO:0000256" key="1">
    <source>
        <dbReference type="ARBA" id="ARBA00023015"/>
    </source>
</evidence>
<evidence type="ECO:0000256" key="3">
    <source>
        <dbReference type="ARBA" id="ARBA00023163"/>
    </source>
</evidence>
<dbReference type="InterPro" id="IPR009057">
    <property type="entry name" value="Homeodomain-like_sf"/>
</dbReference>
<dbReference type="SMART" id="SM00342">
    <property type="entry name" value="HTH_ARAC"/>
    <property type="match status" value="1"/>
</dbReference>
<dbReference type="PANTHER" id="PTHR43280">
    <property type="entry name" value="ARAC-FAMILY TRANSCRIPTIONAL REGULATOR"/>
    <property type="match status" value="1"/>
</dbReference>
<evidence type="ECO:0000256" key="2">
    <source>
        <dbReference type="ARBA" id="ARBA00023125"/>
    </source>
</evidence>
<dbReference type="GO" id="GO:0043565">
    <property type="term" value="F:sequence-specific DNA binding"/>
    <property type="evidence" value="ECO:0007669"/>
    <property type="project" value="InterPro"/>
</dbReference>
<keyword evidence="1" id="KW-0805">Transcription regulation</keyword>
<dbReference type="GO" id="GO:0003700">
    <property type="term" value="F:DNA-binding transcription factor activity"/>
    <property type="evidence" value="ECO:0007669"/>
    <property type="project" value="InterPro"/>
</dbReference>
<dbReference type="Pfam" id="PF12833">
    <property type="entry name" value="HTH_18"/>
    <property type="match status" value="1"/>
</dbReference>
<dbReference type="Gene3D" id="1.10.10.60">
    <property type="entry name" value="Homeodomain-like"/>
    <property type="match status" value="1"/>
</dbReference>
<gene>
    <name evidence="5" type="ORF">P0Y53_02395</name>
</gene>
<dbReference type="SUPFAM" id="SSF46689">
    <property type="entry name" value="Homeodomain-like"/>
    <property type="match status" value="1"/>
</dbReference>
<dbReference type="PANTHER" id="PTHR43280:SF32">
    <property type="entry name" value="TRANSCRIPTIONAL REGULATORY PROTEIN"/>
    <property type="match status" value="1"/>
</dbReference>